<evidence type="ECO:0000313" key="3">
    <source>
        <dbReference type="Proteomes" id="UP001500418"/>
    </source>
</evidence>
<keyword evidence="1" id="KW-0812">Transmembrane</keyword>
<accession>A0ABP4BW13</accession>
<sequence>MRAPPAVRGLPPGLGLPLARLLRTDRQWGAVNLLLAGLLVASIAASIVLIWI</sequence>
<keyword evidence="1" id="KW-1133">Transmembrane helix</keyword>
<evidence type="ECO:0000313" key="2">
    <source>
        <dbReference type="EMBL" id="GAA0955603.1"/>
    </source>
</evidence>
<keyword evidence="3" id="KW-1185">Reference proteome</keyword>
<proteinExistence type="predicted"/>
<evidence type="ECO:0008006" key="4">
    <source>
        <dbReference type="Google" id="ProtNLM"/>
    </source>
</evidence>
<gene>
    <name evidence="2" type="ORF">GCM10009575_084460</name>
</gene>
<evidence type="ECO:0000256" key="1">
    <source>
        <dbReference type="SAM" id="Phobius"/>
    </source>
</evidence>
<organism evidence="2 3">
    <name type="scientific">Streptomyces rhizosphaericus</name>
    <dbReference type="NCBI Taxonomy" id="114699"/>
    <lineage>
        <taxon>Bacteria</taxon>
        <taxon>Bacillati</taxon>
        <taxon>Actinomycetota</taxon>
        <taxon>Actinomycetes</taxon>
        <taxon>Kitasatosporales</taxon>
        <taxon>Streptomycetaceae</taxon>
        <taxon>Streptomyces</taxon>
        <taxon>Streptomyces violaceusniger group</taxon>
    </lineage>
</organism>
<comment type="caution">
    <text evidence="2">The sequence shown here is derived from an EMBL/GenBank/DDBJ whole genome shotgun (WGS) entry which is preliminary data.</text>
</comment>
<feature type="transmembrane region" description="Helical" evidence="1">
    <location>
        <begin position="30"/>
        <end position="51"/>
    </location>
</feature>
<dbReference type="Proteomes" id="UP001500418">
    <property type="component" value="Unassembled WGS sequence"/>
</dbReference>
<name>A0ABP4BW13_9ACTN</name>
<keyword evidence="1" id="KW-0472">Membrane</keyword>
<dbReference type="EMBL" id="BAAAID010000092">
    <property type="protein sequence ID" value="GAA0955603.1"/>
    <property type="molecule type" value="Genomic_DNA"/>
</dbReference>
<protein>
    <recommendedName>
        <fullName evidence="4">ABC transporter permease</fullName>
    </recommendedName>
</protein>
<reference evidence="3" key="1">
    <citation type="journal article" date="2019" name="Int. J. Syst. Evol. Microbiol.">
        <title>The Global Catalogue of Microorganisms (GCM) 10K type strain sequencing project: providing services to taxonomists for standard genome sequencing and annotation.</title>
        <authorList>
            <consortium name="The Broad Institute Genomics Platform"/>
            <consortium name="The Broad Institute Genome Sequencing Center for Infectious Disease"/>
            <person name="Wu L."/>
            <person name="Ma J."/>
        </authorList>
    </citation>
    <scope>NUCLEOTIDE SEQUENCE [LARGE SCALE GENOMIC DNA]</scope>
    <source>
        <strain evidence="3">JCM 11444</strain>
    </source>
</reference>